<dbReference type="AlphaFoldDB" id="A0A2V5KYM6"/>
<dbReference type="InterPro" id="IPR013830">
    <property type="entry name" value="SGNH_hydro"/>
</dbReference>
<dbReference type="Proteomes" id="UP000247476">
    <property type="component" value="Unassembled WGS sequence"/>
</dbReference>
<dbReference type="EMBL" id="QJVJ01000004">
    <property type="protein sequence ID" value="PYI55096.1"/>
    <property type="molecule type" value="Genomic_DNA"/>
</dbReference>
<feature type="compositionally biased region" description="Basic and acidic residues" evidence="1">
    <location>
        <begin position="11"/>
        <end position="22"/>
    </location>
</feature>
<organism evidence="3 4">
    <name type="scientific">Paenibacillus flagellatus</name>
    <dbReference type="NCBI Taxonomy" id="2211139"/>
    <lineage>
        <taxon>Bacteria</taxon>
        <taxon>Bacillati</taxon>
        <taxon>Bacillota</taxon>
        <taxon>Bacilli</taxon>
        <taxon>Bacillales</taxon>
        <taxon>Paenibacillaceae</taxon>
        <taxon>Paenibacillus</taxon>
    </lineage>
</organism>
<reference evidence="3 4" key="1">
    <citation type="submission" date="2018-05" db="EMBL/GenBank/DDBJ databases">
        <title>Paenibacillus flagellatus sp. nov., isolated from selenium mineral soil.</title>
        <authorList>
            <person name="Dai X."/>
        </authorList>
    </citation>
    <scope>NUCLEOTIDE SEQUENCE [LARGE SCALE GENOMIC DNA]</scope>
    <source>
        <strain evidence="3 4">DXL2</strain>
    </source>
</reference>
<dbReference type="SUPFAM" id="SSF52266">
    <property type="entry name" value="SGNH hydrolase"/>
    <property type="match status" value="1"/>
</dbReference>
<evidence type="ECO:0000313" key="3">
    <source>
        <dbReference type="EMBL" id="PYI55096.1"/>
    </source>
</evidence>
<feature type="region of interest" description="Disordered" evidence="1">
    <location>
        <begin position="91"/>
        <end position="115"/>
    </location>
</feature>
<evidence type="ECO:0000313" key="4">
    <source>
        <dbReference type="Proteomes" id="UP000247476"/>
    </source>
</evidence>
<comment type="caution">
    <text evidence="3">The sequence shown here is derived from an EMBL/GenBank/DDBJ whole genome shotgun (WGS) entry which is preliminary data.</text>
</comment>
<dbReference type="Gene3D" id="3.40.50.1110">
    <property type="entry name" value="SGNH hydrolase"/>
    <property type="match status" value="1"/>
</dbReference>
<feature type="region of interest" description="Disordered" evidence="1">
    <location>
        <begin position="1"/>
        <end position="22"/>
    </location>
</feature>
<evidence type="ECO:0000256" key="1">
    <source>
        <dbReference type="SAM" id="MobiDB-lite"/>
    </source>
</evidence>
<gene>
    <name evidence="3" type="ORF">DLM86_11230</name>
</gene>
<protein>
    <recommendedName>
        <fullName evidence="2">SGNH hydrolase-type esterase domain-containing protein</fullName>
    </recommendedName>
</protein>
<keyword evidence="4" id="KW-1185">Reference proteome</keyword>
<name>A0A2V5KYM6_9BACL</name>
<accession>A0A2V5KYM6</accession>
<feature type="domain" description="SGNH hydrolase-type esterase" evidence="2">
    <location>
        <begin position="82"/>
        <end position="279"/>
    </location>
</feature>
<feature type="compositionally biased region" description="Basic residues" evidence="1">
    <location>
        <begin position="1"/>
        <end position="10"/>
    </location>
</feature>
<proteinExistence type="predicted"/>
<dbReference type="InterPro" id="IPR036514">
    <property type="entry name" value="SGNH_hydro_sf"/>
</dbReference>
<evidence type="ECO:0000259" key="2">
    <source>
        <dbReference type="Pfam" id="PF13472"/>
    </source>
</evidence>
<feature type="compositionally biased region" description="Basic and acidic residues" evidence="1">
    <location>
        <begin position="91"/>
        <end position="112"/>
    </location>
</feature>
<dbReference type="Pfam" id="PF13472">
    <property type="entry name" value="Lipase_GDSL_2"/>
    <property type="match status" value="1"/>
</dbReference>
<sequence>MRHRRIRYDRKRYSETGGERPMKRSRIVHLKEAGWERTGRVPDEDGGSFGQSGGGFVVPVSSSSEAGYAGSAIRLALPFGVVIGDSIAEGKPETHGRLRKDGEPGFDPERRNVPGQLSGEFGALTGMHWFNHGIGGQRTDQIWGRWRRDALGESYDPADGRGDRTLSGQAYAVFVVAGINDVFQLKEDAFIQEHLLLMARDARDRGIVCLFSDLGEHDAATPDMRDQIVRINRWMRATLPGYGAAVLDFYEWSMDRSRGFGVNPAHFVDDVHPSRAGYRSLAAHYASQWEDVPLVPQGLELETDEGAGASIPGYGRPASIAVGHIAYGGKACGSVERFGLEDGPRSFVRCRFDGEATVTEIRIEAVHGQASCSGFSQVRAVMGSR</sequence>